<gene>
    <name evidence="2" type="ORF">CCAX7_56740</name>
</gene>
<evidence type="ECO:0000313" key="3">
    <source>
        <dbReference type="Proteomes" id="UP000287394"/>
    </source>
</evidence>
<dbReference type="Proteomes" id="UP000287394">
    <property type="component" value="Chromosome"/>
</dbReference>
<dbReference type="PANTHER" id="PTHR10963">
    <property type="entry name" value="GLYCOSYL HYDROLASE-RELATED"/>
    <property type="match status" value="1"/>
</dbReference>
<dbReference type="Pfam" id="PF00722">
    <property type="entry name" value="Glyco_hydro_16"/>
    <property type="match status" value="1"/>
</dbReference>
<dbReference type="EMBL" id="AP025739">
    <property type="protein sequence ID" value="BDI33623.1"/>
    <property type="molecule type" value="Genomic_DNA"/>
</dbReference>
<dbReference type="GO" id="GO:0005975">
    <property type="term" value="P:carbohydrate metabolic process"/>
    <property type="evidence" value="ECO:0007669"/>
    <property type="project" value="InterPro"/>
</dbReference>
<reference evidence="2 3" key="1">
    <citation type="journal article" date="2019" name="Int. J. Syst. Evol. Microbiol.">
        <title>Capsulimonas corticalis gen. nov., sp. nov., an aerobic capsulated bacterium, of a novel bacterial order, Capsulimonadales ord. nov., of the class Armatimonadia of the phylum Armatimonadetes.</title>
        <authorList>
            <person name="Li J."/>
            <person name="Kudo C."/>
            <person name="Tonouchi A."/>
        </authorList>
    </citation>
    <scope>NUCLEOTIDE SEQUENCE [LARGE SCALE GENOMIC DNA]</scope>
    <source>
        <strain evidence="2 3">AX-7</strain>
    </source>
</reference>
<evidence type="ECO:0000313" key="2">
    <source>
        <dbReference type="EMBL" id="BDI33623.1"/>
    </source>
</evidence>
<proteinExistence type="inferred from homology"/>
<dbReference type="PROSITE" id="PS50231">
    <property type="entry name" value="RICIN_B_LECTIN"/>
    <property type="match status" value="1"/>
</dbReference>
<dbReference type="InterPro" id="IPR050546">
    <property type="entry name" value="Glycosyl_Hydrlase_16"/>
</dbReference>
<dbReference type="InterPro" id="IPR013320">
    <property type="entry name" value="ConA-like_dom_sf"/>
</dbReference>
<accession>A0A402D0F2</accession>
<comment type="similarity">
    <text evidence="1">Belongs to the glycosyl hydrolase 16 family.</text>
</comment>
<dbReference type="GO" id="GO:0004553">
    <property type="term" value="F:hydrolase activity, hydrolyzing O-glycosyl compounds"/>
    <property type="evidence" value="ECO:0007669"/>
    <property type="project" value="InterPro"/>
</dbReference>
<dbReference type="Gene3D" id="2.60.120.200">
    <property type="match status" value="1"/>
</dbReference>
<dbReference type="CDD" id="cd00161">
    <property type="entry name" value="beta-trefoil_Ricin-like"/>
    <property type="match status" value="1"/>
</dbReference>
<organism evidence="2 3">
    <name type="scientific">Capsulimonas corticalis</name>
    <dbReference type="NCBI Taxonomy" id="2219043"/>
    <lineage>
        <taxon>Bacteria</taxon>
        <taxon>Bacillati</taxon>
        <taxon>Armatimonadota</taxon>
        <taxon>Armatimonadia</taxon>
        <taxon>Capsulimonadales</taxon>
        <taxon>Capsulimonadaceae</taxon>
        <taxon>Capsulimonas</taxon>
    </lineage>
</organism>
<dbReference type="SUPFAM" id="SSF50370">
    <property type="entry name" value="Ricin B-like lectins"/>
    <property type="match status" value="1"/>
</dbReference>
<protein>
    <submittedName>
        <fullName evidence="2">Endo-1,3-beta-glucanase</fullName>
    </submittedName>
</protein>
<dbReference type="PANTHER" id="PTHR10963:SF55">
    <property type="entry name" value="GLYCOSIDE HYDROLASE FAMILY 16 PROTEIN"/>
    <property type="match status" value="1"/>
</dbReference>
<dbReference type="RefSeq" id="WP_119323046.1">
    <property type="nucleotide sequence ID" value="NZ_AP025739.1"/>
</dbReference>
<dbReference type="CDD" id="cd08023">
    <property type="entry name" value="GH16_laminarinase_like"/>
    <property type="match status" value="1"/>
</dbReference>
<dbReference type="InterPro" id="IPR000772">
    <property type="entry name" value="Ricin_B_lectin"/>
</dbReference>
<name>A0A402D0F2_9BACT</name>
<dbReference type="Gene3D" id="2.80.10.50">
    <property type="match status" value="2"/>
</dbReference>
<dbReference type="PROSITE" id="PS51762">
    <property type="entry name" value="GH16_2"/>
    <property type="match status" value="1"/>
</dbReference>
<dbReference type="SUPFAM" id="SSF49899">
    <property type="entry name" value="Concanavalin A-like lectins/glucanases"/>
    <property type="match status" value="1"/>
</dbReference>
<dbReference type="KEGG" id="ccot:CCAX7_56740"/>
<dbReference type="OrthoDB" id="9809583at2"/>
<dbReference type="InterPro" id="IPR035992">
    <property type="entry name" value="Ricin_B-like_lectins"/>
</dbReference>
<sequence>MHTQLDSKRRKSTSARILARRAAAATALAASALLMCGVSQTARAQAPGGMGVVWADEFSDARNAATPAGVYWNYDTGGGGWGNNELETYTSNADNAHEISDGTGTDNSAMQFKATNSGGVWYSARIKTAGKVSFGPYGYFETRCKFPNAGKGYWPAFWFLGNNIGSVGWPTCGEIDVAEEINGQWENHQSLHMPGWDPTLVTSPNSSTTTYHNYGVNWQPGYCTFYVDGNQTGTFSQGGGGTWEFNGQTMYMLLNLAVGGNWPGGTDGSTAGTGYFDVDYVRQYESGAPIVQNGVYEISASTTGNALDCYGAGNTNGTAIQLWPYAGTNNQKWQITNLNNGYYSIRTINPDGSVGRSLDCTNCSPNDGTMVELWDWNGGPCQQWQISQTSGGRFVISTAGAKSDGSHDVLDGQGCSGANNARILLWSWGGGGCQQTYDLIRR</sequence>
<dbReference type="AlphaFoldDB" id="A0A402D0F2"/>
<dbReference type="InterPro" id="IPR000757">
    <property type="entry name" value="Beta-glucanase-like"/>
</dbReference>
<dbReference type="Pfam" id="PF14200">
    <property type="entry name" value="RicinB_lectin_2"/>
    <property type="match status" value="1"/>
</dbReference>
<evidence type="ECO:0000256" key="1">
    <source>
        <dbReference type="ARBA" id="ARBA00006865"/>
    </source>
</evidence>
<keyword evidence="3" id="KW-1185">Reference proteome</keyword>